<keyword evidence="2" id="KW-1185">Reference proteome</keyword>
<name>A0A8R7TSI2_TRIUA</name>
<evidence type="ECO:0000313" key="1">
    <source>
        <dbReference type="EnsemblPlants" id="TuG1812G0300001196.01.T01"/>
    </source>
</evidence>
<reference evidence="1" key="3">
    <citation type="submission" date="2022-06" db="UniProtKB">
        <authorList>
            <consortium name="EnsemblPlants"/>
        </authorList>
    </citation>
    <scope>IDENTIFICATION</scope>
</reference>
<reference evidence="1" key="2">
    <citation type="submission" date="2018-03" db="EMBL/GenBank/DDBJ databases">
        <title>The Triticum urartu genome reveals the dynamic nature of wheat genome evolution.</title>
        <authorList>
            <person name="Ling H."/>
            <person name="Ma B."/>
            <person name="Shi X."/>
            <person name="Liu H."/>
            <person name="Dong L."/>
            <person name="Sun H."/>
            <person name="Cao Y."/>
            <person name="Gao Q."/>
            <person name="Zheng S."/>
            <person name="Li Y."/>
            <person name="Yu Y."/>
            <person name="Du H."/>
            <person name="Qi M."/>
            <person name="Li Y."/>
            <person name="Yu H."/>
            <person name="Cui Y."/>
            <person name="Wang N."/>
            <person name="Chen C."/>
            <person name="Wu H."/>
            <person name="Zhao Y."/>
            <person name="Zhang J."/>
            <person name="Li Y."/>
            <person name="Zhou W."/>
            <person name="Zhang B."/>
            <person name="Hu W."/>
            <person name="Eijk M."/>
            <person name="Tang J."/>
            <person name="Witsenboer H."/>
            <person name="Zhao S."/>
            <person name="Li Z."/>
            <person name="Zhang A."/>
            <person name="Wang D."/>
            <person name="Liang C."/>
        </authorList>
    </citation>
    <scope>NUCLEOTIDE SEQUENCE [LARGE SCALE GENOMIC DNA]</scope>
    <source>
        <strain evidence="1">cv. G1812</strain>
    </source>
</reference>
<proteinExistence type="predicted"/>
<sequence length="106" mass="12198">MLLRRPELPRLRPTSHARSHWLVPWSRAAGILRHTRHLLCVGVKSIFFRTVESTLTLIQSAAALESSQRSAEPFKHVAPAVQRRSYRPFVNTTPRILLPTIKFNFC</sequence>
<organism evidence="1 2">
    <name type="scientific">Triticum urartu</name>
    <name type="common">Red wild einkorn</name>
    <name type="synonym">Crithodium urartu</name>
    <dbReference type="NCBI Taxonomy" id="4572"/>
    <lineage>
        <taxon>Eukaryota</taxon>
        <taxon>Viridiplantae</taxon>
        <taxon>Streptophyta</taxon>
        <taxon>Embryophyta</taxon>
        <taxon>Tracheophyta</taxon>
        <taxon>Spermatophyta</taxon>
        <taxon>Magnoliopsida</taxon>
        <taxon>Liliopsida</taxon>
        <taxon>Poales</taxon>
        <taxon>Poaceae</taxon>
        <taxon>BOP clade</taxon>
        <taxon>Pooideae</taxon>
        <taxon>Triticodae</taxon>
        <taxon>Triticeae</taxon>
        <taxon>Triticinae</taxon>
        <taxon>Triticum</taxon>
    </lineage>
</organism>
<reference evidence="2" key="1">
    <citation type="journal article" date="2013" name="Nature">
        <title>Draft genome of the wheat A-genome progenitor Triticum urartu.</title>
        <authorList>
            <person name="Ling H.Q."/>
            <person name="Zhao S."/>
            <person name="Liu D."/>
            <person name="Wang J."/>
            <person name="Sun H."/>
            <person name="Zhang C."/>
            <person name="Fan H."/>
            <person name="Li D."/>
            <person name="Dong L."/>
            <person name="Tao Y."/>
            <person name="Gao C."/>
            <person name="Wu H."/>
            <person name="Li Y."/>
            <person name="Cui Y."/>
            <person name="Guo X."/>
            <person name="Zheng S."/>
            <person name="Wang B."/>
            <person name="Yu K."/>
            <person name="Liang Q."/>
            <person name="Yang W."/>
            <person name="Lou X."/>
            <person name="Chen J."/>
            <person name="Feng M."/>
            <person name="Jian J."/>
            <person name="Zhang X."/>
            <person name="Luo G."/>
            <person name="Jiang Y."/>
            <person name="Liu J."/>
            <person name="Wang Z."/>
            <person name="Sha Y."/>
            <person name="Zhang B."/>
            <person name="Wu H."/>
            <person name="Tang D."/>
            <person name="Shen Q."/>
            <person name="Xue P."/>
            <person name="Zou S."/>
            <person name="Wang X."/>
            <person name="Liu X."/>
            <person name="Wang F."/>
            <person name="Yang Y."/>
            <person name="An X."/>
            <person name="Dong Z."/>
            <person name="Zhang K."/>
            <person name="Zhang X."/>
            <person name="Luo M.C."/>
            <person name="Dvorak J."/>
            <person name="Tong Y."/>
            <person name="Wang J."/>
            <person name="Yang H."/>
            <person name="Li Z."/>
            <person name="Wang D."/>
            <person name="Zhang A."/>
            <person name="Wang J."/>
        </authorList>
    </citation>
    <scope>NUCLEOTIDE SEQUENCE</scope>
    <source>
        <strain evidence="2">cv. G1812</strain>
    </source>
</reference>
<dbReference type="AlphaFoldDB" id="A0A8R7TSI2"/>
<accession>A0A8R7TSI2</accession>
<dbReference type="Proteomes" id="UP000015106">
    <property type="component" value="Chromosome 3"/>
</dbReference>
<dbReference type="Gramene" id="TuG1812G0300001196.01.T01">
    <property type="protein sequence ID" value="TuG1812G0300001196.01.T01"/>
    <property type="gene ID" value="TuG1812G0300001196.01"/>
</dbReference>
<dbReference type="EnsemblPlants" id="TuG1812G0300001196.01.T01">
    <property type="protein sequence ID" value="TuG1812G0300001196.01.T01"/>
    <property type="gene ID" value="TuG1812G0300001196.01"/>
</dbReference>
<evidence type="ECO:0000313" key="2">
    <source>
        <dbReference type="Proteomes" id="UP000015106"/>
    </source>
</evidence>
<protein>
    <submittedName>
        <fullName evidence="1">Uncharacterized protein</fullName>
    </submittedName>
</protein>